<evidence type="ECO:0000256" key="3">
    <source>
        <dbReference type="ARBA" id="ARBA00022806"/>
    </source>
</evidence>
<dbReference type="SUPFAM" id="SSF52540">
    <property type="entry name" value="P-loop containing nucleoside triphosphate hydrolases"/>
    <property type="match status" value="1"/>
</dbReference>
<evidence type="ECO:0000313" key="7">
    <source>
        <dbReference type="EMBL" id="KJQ61109.1"/>
    </source>
</evidence>
<feature type="region of interest" description="Disordered" evidence="5">
    <location>
        <begin position="500"/>
        <end position="529"/>
    </location>
</feature>
<gene>
    <name evidence="7" type="ORF">TZ87_01816</name>
</gene>
<dbReference type="Pfam" id="PF03288">
    <property type="entry name" value="Pox_D5"/>
    <property type="match status" value="1"/>
</dbReference>
<dbReference type="InterPro" id="IPR006500">
    <property type="entry name" value="Helicase_put_C_phage/plasmid"/>
</dbReference>
<evidence type="ECO:0000256" key="1">
    <source>
        <dbReference type="ARBA" id="ARBA00022741"/>
    </source>
</evidence>
<keyword evidence="3" id="KW-0347">Helicase</keyword>
<dbReference type="GO" id="GO:0004386">
    <property type="term" value="F:helicase activity"/>
    <property type="evidence" value="ECO:0007669"/>
    <property type="project" value="UniProtKB-KW"/>
</dbReference>
<dbReference type="AlphaFoldDB" id="A0A0F2CT94"/>
<keyword evidence="4" id="KW-0067">ATP-binding</keyword>
<comment type="caution">
    <text evidence="7">The sequence shown here is derived from an EMBL/GenBank/DDBJ whole genome shotgun (WGS) entry which is preliminary data.</text>
</comment>
<evidence type="ECO:0000256" key="2">
    <source>
        <dbReference type="ARBA" id="ARBA00022801"/>
    </source>
</evidence>
<dbReference type="PANTHER" id="PTHR35372:SF2">
    <property type="entry name" value="SF3 HELICASE DOMAIN-CONTAINING PROTEIN"/>
    <property type="match status" value="1"/>
</dbReference>
<protein>
    <submittedName>
        <fullName evidence="7">Phage primase</fullName>
    </submittedName>
</protein>
<evidence type="ECO:0000313" key="8">
    <source>
        <dbReference type="Proteomes" id="UP000033657"/>
    </source>
</evidence>
<dbReference type="GO" id="GO:0016787">
    <property type="term" value="F:hydrolase activity"/>
    <property type="evidence" value="ECO:0007669"/>
    <property type="project" value="UniProtKB-KW"/>
</dbReference>
<dbReference type="PATRIC" id="fig|28037.209.peg.1783"/>
<dbReference type="Gene3D" id="3.40.50.300">
    <property type="entry name" value="P-loop containing nucleotide triphosphate hydrolases"/>
    <property type="match status" value="1"/>
</dbReference>
<sequence>MANEETYFLSLRGAKGQLGYECDTIKNQAYKQTYEAVKSDPKQLEKIDKGLITDIELEAIAKEQAQRARKKALPSSPLGVAMMLQECLRFIRIRPEVQGQKAPLYYYDPDKGIWLEDNEFLQDLISVIFPEVTEKQALDILYKIARQSPILRMDSDYTVIGDKLYNSKTEQFEELTYRVIVTRKINTGYNPEANEPTIKGWKPSKWLAELFDNDPELYDLAIQIIKASITGRTLKNIFWLYGEGGTGKGTFQQLLINLVGMENVASLKMTEFDKSRFSTSILLGKSLVIGDDVQKDAVIKDTSNMFSLATGDIMTIEDKGKRPYSLRLNMTIVQSSNGLPRMNGDREAIDRRFKILPFTKVFKGKPNKAIKEDYINRKEVLEYLTRLALETPTKDITPEKSKEILREYHEDNNPVIAFVTSFFTDNLVSEFLPNSFVFQNWKGFTEYYGVKLHKTEMGLHREIKNNLPSWITTGQKTIPAGRQIHTGFYPHEDKLPYAGTYFNGREKPEKQKRPRNERGYFNSRAKRKK</sequence>
<feature type="domain" description="SF3 helicase" evidence="6">
    <location>
        <begin position="216"/>
        <end position="371"/>
    </location>
</feature>
<dbReference type="SMART" id="SM00885">
    <property type="entry name" value="D5_N"/>
    <property type="match status" value="1"/>
</dbReference>
<dbReference type="InterPro" id="IPR014818">
    <property type="entry name" value="Phage/plasmid_primase_P4_C"/>
</dbReference>
<proteinExistence type="predicted"/>
<evidence type="ECO:0000259" key="6">
    <source>
        <dbReference type="PROSITE" id="PS51206"/>
    </source>
</evidence>
<dbReference type="Proteomes" id="UP000033657">
    <property type="component" value="Unassembled WGS sequence"/>
</dbReference>
<dbReference type="InterPro" id="IPR051620">
    <property type="entry name" value="ORF904-like_C"/>
</dbReference>
<dbReference type="PANTHER" id="PTHR35372">
    <property type="entry name" value="ATP BINDING PROTEIN-RELATED"/>
    <property type="match status" value="1"/>
</dbReference>
<feature type="compositionally biased region" description="Basic and acidic residues" evidence="5">
    <location>
        <begin position="504"/>
        <end position="518"/>
    </location>
</feature>
<organism evidence="7 8">
    <name type="scientific">Streptococcus oralis subsp. oralis</name>
    <dbReference type="NCBI Taxonomy" id="1891914"/>
    <lineage>
        <taxon>Bacteria</taxon>
        <taxon>Bacillati</taxon>
        <taxon>Bacillota</taxon>
        <taxon>Bacilli</taxon>
        <taxon>Lactobacillales</taxon>
        <taxon>Streptococcaceae</taxon>
        <taxon>Streptococcus</taxon>
    </lineage>
</organism>
<dbReference type="EMBL" id="JYGM01000010">
    <property type="protein sequence ID" value="KJQ61109.1"/>
    <property type="molecule type" value="Genomic_DNA"/>
</dbReference>
<dbReference type="InterPro" id="IPR014015">
    <property type="entry name" value="Helicase_SF3_DNA-vir"/>
</dbReference>
<accession>A0A0F2CT94</accession>
<keyword evidence="2" id="KW-0378">Hydrolase</keyword>
<dbReference type="NCBIfam" id="TIGR01613">
    <property type="entry name" value="primase_Cterm"/>
    <property type="match status" value="1"/>
</dbReference>
<dbReference type="PROSITE" id="PS51206">
    <property type="entry name" value="SF3_HELICASE_1"/>
    <property type="match status" value="1"/>
</dbReference>
<keyword evidence="1" id="KW-0547">Nucleotide-binding</keyword>
<dbReference type="Pfam" id="PF19263">
    <property type="entry name" value="DUF5906"/>
    <property type="match status" value="1"/>
</dbReference>
<name>A0A0F2CT94_STROR</name>
<dbReference type="InterPro" id="IPR045455">
    <property type="entry name" value="NrS-1_pol-like_helicase"/>
</dbReference>
<dbReference type="GO" id="GO:0005524">
    <property type="term" value="F:ATP binding"/>
    <property type="evidence" value="ECO:0007669"/>
    <property type="project" value="UniProtKB-KW"/>
</dbReference>
<evidence type="ECO:0000256" key="4">
    <source>
        <dbReference type="ARBA" id="ARBA00022840"/>
    </source>
</evidence>
<reference evidence="7 8" key="1">
    <citation type="submission" date="2015-02" db="EMBL/GenBank/DDBJ databases">
        <title>Evolution of amylase-binding proteins of oral streptococcal species.</title>
        <authorList>
            <person name="Haase E.M."/>
        </authorList>
    </citation>
    <scope>NUCLEOTIDE SEQUENCE [LARGE SCALE GENOMIC DNA]</scope>
    <source>
        <strain evidence="7 8">COL85/1862</strain>
    </source>
</reference>
<evidence type="ECO:0000256" key="5">
    <source>
        <dbReference type="SAM" id="MobiDB-lite"/>
    </source>
</evidence>
<dbReference type="InterPro" id="IPR004968">
    <property type="entry name" value="DNA_primase/NTPase_C"/>
</dbReference>
<dbReference type="InterPro" id="IPR027417">
    <property type="entry name" value="P-loop_NTPase"/>
</dbReference>